<evidence type="ECO:0000313" key="16">
    <source>
        <dbReference type="Proteomes" id="UP000327013"/>
    </source>
</evidence>
<evidence type="ECO:0000256" key="4">
    <source>
        <dbReference type="ARBA" id="ARBA00022692"/>
    </source>
</evidence>
<feature type="transmembrane region" description="Helical" evidence="12">
    <location>
        <begin position="112"/>
        <end position="136"/>
    </location>
</feature>
<dbReference type="PROSITE" id="PS50929">
    <property type="entry name" value="ABC_TM1F"/>
    <property type="match status" value="2"/>
</dbReference>
<dbReference type="InterPro" id="IPR003593">
    <property type="entry name" value="AAA+_ATPase"/>
</dbReference>
<dbReference type="GO" id="GO:0090374">
    <property type="term" value="P:oligopeptide export from mitochondrion"/>
    <property type="evidence" value="ECO:0007669"/>
    <property type="project" value="TreeGrafter"/>
</dbReference>
<keyword evidence="3" id="KW-0813">Transport</keyword>
<feature type="region of interest" description="Disordered" evidence="11">
    <location>
        <begin position="658"/>
        <end position="680"/>
    </location>
</feature>
<dbReference type="FunFam" id="1.20.1560.10:FF:000009">
    <property type="entry name" value="ABC transporter B family member 1"/>
    <property type="match status" value="1"/>
</dbReference>
<dbReference type="GO" id="GO:0016887">
    <property type="term" value="F:ATP hydrolysis activity"/>
    <property type="evidence" value="ECO:0007669"/>
    <property type="project" value="InterPro"/>
</dbReference>
<dbReference type="Proteomes" id="UP000327013">
    <property type="component" value="Chromosome 2"/>
</dbReference>
<sequence>MAVEDSLEGDAGRSDAITSKGNAEEENSSDTSGDQQNSQKNKGDEKTKTVPFLKLFSFADSTDTALMIVGTVGAVGSGLGLPLMTILLGQMINTFGSNQNNTSDIVHAVSKVAVKFVYLALGTGCAACLQVTCWMVTGARQAARIRSLYLKTILRQDVAFFDKETKTGEVIGRMSGDTVLIQDAVGEKVGKCLQLISTFIGGFIIAFSRGWLLAIVLCSAIPLLVIAGAMVSLIISKMASHGQSAYAKAAIVVEQTIGAIKTVASFTGEKQAIISYSKFLVPAYKSGVHEGLAAGVGLGTVMLVVFSTYSLAVYFGAKLILQKGYNGGQVINVIVAVLTASMSLGQASPCLSAFGAGRAAAYKMFETIERKPDIDAFDKGGKALDDIRGDIELKDVYFSYPTRMDEQIFNGFSLYIPSGMTAALVGESGSGKSTVISLIERFYDPQVGEVLIDNINLKEFQLQWIRGKIGLVSQEPVLFGASIKDNIAYGKDGATIEEIRAATELANAAKFIDKLPQGLDTMVGEHGTQMSGGQKQRIAIARAILKDPRILLLDEATSALDAESEKIVQEALDRIMVNRTTVIVAHRLSTVRNADMIAVIHRGKMVEKGSHSELLKDPDGAFSQLIRLQEVNKESQHAVDDQEKSEITLESLRQLSLRRSSRRSSTPQSISRGSSANSSRHSFSVAFGVPTGFDVTDTAATEQDTPSVAPEKSPGVPIRRLAYLNKPEIPVILIGTIAAIISGVLLPIFGLLISSAIKTFFEQPHELRKDSKFWAIMFVVLGLVAFLSSPIRSYFFAVAGCKLIERIRAMCFEKVVRMEVGWFDEPENSSGAIGARLSADAATVRALVGDTLGQIVQSIASVVAGLAIAFYASWQMAFIVLALVPLLGVNGYVQRRSTRGFSADAKAMYEDASQIANDAVGSIRTVASFCAEDKVMQLYEEKCEGPVKAGIKEGLISGIGFGMANFFLFNVYATTFYAAAHLVKDGKTTFTDVFRVFLALTMAATAVTQSSSFPNDSQKAKIATASIFAIVDRKSKIDPCDESGISLDDVKGDIELHHVSFKYPSRPDVQIFRDLNLAIRAGKTVALVGESGSGKSTVIALLERFYDPDSGHITLDGIEIQKFQLKWLRQQMGLVSQEPVLFNDTIRANIAYGKGKNVDEAEIIAAAELANAHRFISGLQQGYDTVVGERGLQLSGGQKQRVAIARAIIKSPKILLLDEATSALDAESEKVVQDALDRVMVNRTTIVVAHRLSTIKNADVIAVVKNGVIVEKGRHETLINIQDGFYASLVALHSSASTA</sequence>
<feature type="transmembrane region" description="Helical" evidence="12">
    <location>
        <begin position="773"/>
        <end position="798"/>
    </location>
</feature>
<organism evidence="15 16">
    <name type="scientific">Carpinus fangiana</name>
    <dbReference type="NCBI Taxonomy" id="176857"/>
    <lineage>
        <taxon>Eukaryota</taxon>
        <taxon>Viridiplantae</taxon>
        <taxon>Streptophyta</taxon>
        <taxon>Embryophyta</taxon>
        <taxon>Tracheophyta</taxon>
        <taxon>Spermatophyta</taxon>
        <taxon>Magnoliopsida</taxon>
        <taxon>eudicotyledons</taxon>
        <taxon>Gunneridae</taxon>
        <taxon>Pentapetalae</taxon>
        <taxon>rosids</taxon>
        <taxon>fabids</taxon>
        <taxon>Fagales</taxon>
        <taxon>Betulaceae</taxon>
        <taxon>Carpinus</taxon>
    </lineage>
</organism>
<evidence type="ECO:0000256" key="8">
    <source>
        <dbReference type="ARBA" id="ARBA00022989"/>
    </source>
</evidence>
<evidence type="ECO:0000256" key="5">
    <source>
        <dbReference type="ARBA" id="ARBA00022737"/>
    </source>
</evidence>
<gene>
    <name evidence="15" type="ORF">FH972_004904</name>
</gene>
<dbReference type="SMART" id="SM00382">
    <property type="entry name" value="AAA"/>
    <property type="match status" value="2"/>
</dbReference>
<evidence type="ECO:0000256" key="1">
    <source>
        <dbReference type="ARBA" id="ARBA00004651"/>
    </source>
</evidence>
<keyword evidence="9 12" id="KW-0472">Membrane</keyword>
<feature type="transmembrane region" description="Helical" evidence="12">
    <location>
        <begin position="954"/>
        <end position="973"/>
    </location>
</feature>
<evidence type="ECO:0000256" key="2">
    <source>
        <dbReference type="ARBA" id="ARBA00007577"/>
    </source>
</evidence>
<protein>
    <submittedName>
        <fullName evidence="15">Uncharacterized protein</fullName>
    </submittedName>
</protein>
<dbReference type="PROSITE" id="PS50893">
    <property type="entry name" value="ABC_TRANSPORTER_2"/>
    <property type="match status" value="2"/>
</dbReference>
<keyword evidence="5" id="KW-0677">Repeat</keyword>
<comment type="similarity">
    <text evidence="2">Belongs to the ABC transporter superfamily. ABCB family. Multidrug resistance exporter (TC 3.A.1.201) subfamily.</text>
</comment>
<dbReference type="InterPro" id="IPR011527">
    <property type="entry name" value="ABC1_TM_dom"/>
</dbReference>
<keyword evidence="4 12" id="KW-0812">Transmembrane</keyword>
<dbReference type="GO" id="GO:0010328">
    <property type="term" value="F:auxin influx transmembrane transporter activity"/>
    <property type="evidence" value="ECO:0007669"/>
    <property type="project" value="UniProtKB-ARBA"/>
</dbReference>
<evidence type="ECO:0000313" key="15">
    <source>
        <dbReference type="EMBL" id="KAE8008387.1"/>
    </source>
</evidence>
<feature type="transmembrane region" description="Helical" evidence="12">
    <location>
        <begin position="292"/>
        <end position="315"/>
    </location>
</feature>
<dbReference type="Pfam" id="PF00664">
    <property type="entry name" value="ABC_membrane"/>
    <property type="match status" value="2"/>
</dbReference>
<evidence type="ECO:0000256" key="9">
    <source>
        <dbReference type="ARBA" id="ARBA00023136"/>
    </source>
</evidence>
<dbReference type="InterPro" id="IPR017871">
    <property type="entry name" value="ABC_transporter-like_CS"/>
</dbReference>
<proteinExistence type="inferred from homology"/>
<evidence type="ECO:0000256" key="7">
    <source>
        <dbReference type="ARBA" id="ARBA00022840"/>
    </source>
</evidence>
<keyword evidence="6" id="KW-0547">Nucleotide-binding</keyword>
<dbReference type="GO" id="GO:0005743">
    <property type="term" value="C:mitochondrial inner membrane"/>
    <property type="evidence" value="ECO:0007669"/>
    <property type="project" value="TreeGrafter"/>
</dbReference>
<dbReference type="FunFam" id="1.20.1560.10:FF:000025">
    <property type="entry name" value="ABC transporter B family member 9"/>
    <property type="match status" value="1"/>
</dbReference>
<evidence type="ECO:0000259" key="14">
    <source>
        <dbReference type="PROSITE" id="PS50929"/>
    </source>
</evidence>
<reference evidence="15 16" key="1">
    <citation type="submission" date="2019-06" db="EMBL/GenBank/DDBJ databases">
        <title>A chromosomal-level reference genome of Carpinus fangiana (Coryloideae, Betulaceae).</title>
        <authorList>
            <person name="Yang X."/>
            <person name="Wang Z."/>
            <person name="Zhang L."/>
            <person name="Hao G."/>
            <person name="Liu J."/>
            <person name="Yang Y."/>
        </authorList>
    </citation>
    <scope>NUCLEOTIDE SEQUENCE [LARGE SCALE GENOMIC DNA]</scope>
    <source>
        <strain evidence="15">Cfa_2016G</strain>
        <tissue evidence="15">Leaf</tissue>
    </source>
</reference>
<feature type="domain" description="ABC transmembrane type-1" evidence="14">
    <location>
        <begin position="733"/>
        <end position="1019"/>
    </location>
</feature>
<name>A0A5N6QML5_9ROSI</name>
<feature type="region of interest" description="Disordered" evidence="11">
    <location>
        <begin position="1"/>
        <end position="46"/>
    </location>
</feature>
<dbReference type="CDD" id="cd18578">
    <property type="entry name" value="ABC_6TM_Pgp_ABCB1_D2_like"/>
    <property type="match status" value="1"/>
</dbReference>
<dbReference type="FunFam" id="1.20.1560.10:FF:000044">
    <property type="entry name" value="ABC transporter B family member 9"/>
    <property type="match status" value="1"/>
</dbReference>
<feature type="transmembrane region" description="Helical" evidence="12">
    <location>
        <begin position="876"/>
        <end position="893"/>
    </location>
</feature>
<keyword evidence="8 12" id="KW-1133">Transmembrane helix</keyword>
<evidence type="ECO:0000256" key="10">
    <source>
        <dbReference type="ARBA" id="ARBA00023180"/>
    </source>
</evidence>
<evidence type="ECO:0000256" key="12">
    <source>
        <dbReference type="SAM" id="Phobius"/>
    </source>
</evidence>
<dbReference type="Pfam" id="PF00005">
    <property type="entry name" value="ABC_tran"/>
    <property type="match status" value="2"/>
</dbReference>
<dbReference type="InterPro" id="IPR039421">
    <property type="entry name" value="Type_1_exporter"/>
</dbReference>
<dbReference type="EMBL" id="CM017322">
    <property type="protein sequence ID" value="KAE8008388.1"/>
    <property type="molecule type" value="Genomic_DNA"/>
</dbReference>
<dbReference type="InterPro" id="IPR003439">
    <property type="entry name" value="ABC_transporter-like_ATP-bd"/>
</dbReference>
<dbReference type="CDD" id="cd18577">
    <property type="entry name" value="ABC_6TM_Pgp_ABCB1_D1_like"/>
    <property type="match status" value="1"/>
</dbReference>
<feature type="domain" description="ABC transporter" evidence="13">
    <location>
        <begin position="1054"/>
        <end position="1291"/>
    </location>
</feature>
<dbReference type="SUPFAM" id="SSF90123">
    <property type="entry name" value="ABC transporter transmembrane region"/>
    <property type="match status" value="2"/>
</dbReference>
<dbReference type="GO" id="GO:0005524">
    <property type="term" value="F:ATP binding"/>
    <property type="evidence" value="ECO:0007669"/>
    <property type="project" value="UniProtKB-KW"/>
</dbReference>
<dbReference type="Gene3D" id="3.40.50.300">
    <property type="entry name" value="P-loop containing nucleotide triphosphate hydrolases"/>
    <property type="match status" value="2"/>
</dbReference>
<dbReference type="PANTHER" id="PTHR43394">
    <property type="entry name" value="ATP-DEPENDENT PERMEASE MDL1, MITOCHONDRIAL"/>
    <property type="match status" value="1"/>
</dbReference>
<evidence type="ECO:0000256" key="3">
    <source>
        <dbReference type="ARBA" id="ARBA00022448"/>
    </source>
</evidence>
<dbReference type="GO" id="GO:0010329">
    <property type="term" value="F:auxin efflux transmembrane transporter activity"/>
    <property type="evidence" value="ECO:0007669"/>
    <property type="project" value="UniProtKB-ARBA"/>
</dbReference>
<dbReference type="EMBL" id="CM017322">
    <property type="protein sequence ID" value="KAE8008387.1"/>
    <property type="molecule type" value="Genomic_DNA"/>
</dbReference>
<evidence type="ECO:0000256" key="11">
    <source>
        <dbReference type="SAM" id="MobiDB-lite"/>
    </source>
</evidence>
<dbReference type="CDD" id="cd03249">
    <property type="entry name" value="ABC_MTABC3_MDL1_MDL2"/>
    <property type="match status" value="2"/>
</dbReference>
<dbReference type="FunFam" id="3.40.50.300:FF:000066">
    <property type="entry name" value="ABC transporter B family member 1"/>
    <property type="match status" value="2"/>
</dbReference>
<feature type="transmembrane region" description="Helical" evidence="12">
    <location>
        <begin position="729"/>
        <end position="753"/>
    </location>
</feature>
<comment type="subcellular location">
    <subcellularLocation>
        <location evidence="1">Cell membrane</location>
        <topology evidence="1">Multi-pass membrane protein</topology>
    </subcellularLocation>
</comment>
<dbReference type="PANTHER" id="PTHR43394:SF16">
    <property type="entry name" value="ABC TRANSPORTER B FAMILY MEMBER 4-LIKE ISOFORM X1"/>
    <property type="match status" value="1"/>
</dbReference>
<dbReference type="InterPro" id="IPR036640">
    <property type="entry name" value="ABC1_TM_sf"/>
</dbReference>
<feature type="compositionally biased region" description="Polar residues" evidence="11">
    <location>
        <begin position="29"/>
        <end position="40"/>
    </location>
</feature>
<evidence type="ECO:0000256" key="6">
    <source>
        <dbReference type="ARBA" id="ARBA00022741"/>
    </source>
</evidence>
<accession>A0A5N6QML5</accession>
<dbReference type="GO" id="GO:0005886">
    <property type="term" value="C:plasma membrane"/>
    <property type="evidence" value="ECO:0007669"/>
    <property type="project" value="UniProtKB-SubCell"/>
</dbReference>
<dbReference type="PROSITE" id="PS00211">
    <property type="entry name" value="ABC_TRANSPORTER_1"/>
    <property type="match status" value="2"/>
</dbReference>
<feature type="domain" description="ABC transmembrane type-1" evidence="14">
    <location>
        <begin position="68"/>
        <end position="356"/>
    </location>
</feature>
<feature type="transmembrane region" description="Helical" evidence="12">
    <location>
        <begin position="211"/>
        <end position="235"/>
    </location>
</feature>
<feature type="domain" description="ABC transporter" evidence="13">
    <location>
        <begin position="391"/>
        <end position="627"/>
    </location>
</feature>
<keyword evidence="10" id="KW-0325">Glycoprotein</keyword>
<dbReference type="Gene3D" id="1.20.1560.10">
    <property type="entry name" value="ABC transporter type 1, transmembrane domain"/>
    <property type="match status" value="1"/>
</dbReference>
<dbReference type="OrthoDB" id="6500128at2759"/>
<dbReference type="GO" id="GO:0015421">
    <property type="term" value="F:ABC-type oligopeptide transporter activity"/>
    <property type="evidence" value="ECO:0007669"/>
    <property type="project" value="TreeGrafter"/>
</dbReference>
<feature type="transmembrane region" description="Helical" evidence="12">
    <location>
        <begin position="64"/>
        <end position="92"/>
    </location>
</feature>
<keyword evidence="7" id="KW-0067">ATP-binding</keyword>
<keyword evidence="16" id="KW-1185">Reference proteome</keyword>
<dbReference type="InterPro" id="IPR027417">
    <property type="entry name" value="P-loop_NTPase"/>
</dbReference>
<dbReference type="SUPFAM" id="SSF52540">
    <property type="entry name" value="P-loop containing nucleoside triphosphate hydrolases"/>
    <property type="match status" value="2"/>
</dbReference>
<evidence type="ECO:0000259" key="13">
    <source>
        <dbReference type="PROSITE" id="PS50893"/>
    </source>
</evidence>